<dbReference type="Gene3D" id="3.40.50.1820">
    <property type="entry name" value="alpha/beta hydrolase"/>
    <property type="match status" value="1"/>
</dbReference>
<dbReference type="EMBL" id="KZ613941">
    <property type="protein sequence ID" value="PMD44678.1"/>
    <property type="molecule type" value="Genomic_DNA"/>
</dbReference>
<feature type="domain" description="Dienelactone hydrolase" evidence="1">
    <location>
        <begin position="32"/>
        <end position="249"/>
    </location>
</feature>
<reference evidence="2 3" key="1">
    <citation type="submission" date="2016-04" db="EMBL/GenBank/DDBJ databases">
        <title>A degradative enzymes factory behind the ericoid mycorrhizal symbiosis.</title>
        <authorList>
            <consortium name="DOE Joint Genome Institute"/>
            <person name="Martino E."/>
            <person name="Morin E."/>
            <person name="Grelet G."/>
            <person name="Kuo A."/>
            <person name="Kohler A."/>
            <person name="Daghino S."/>
            <person name="Barry K."/>
            <person name="Choi C."/>
            <person name="Cichocki N."/>
            <person name="Clum A."/>
            <person name="Copeland A."/>
            <person name="Hainaut M."/>
            <person name="Haridas S."/>
            <person name="Labutti K."/>
            <person name="Lindquist E."/>
            <person name="Lipzen A."/>
            <person name="Khouja H.-R."/>
            <person name="Murat C."/>
            <person name="Ohm R."/>
            <person name="Olson A."/>
            <person name="Spatafora J."/>
            <person name="Veneault-Fourrey C."/>
            <person name="Henrissat B."/>
            <person name="Grigoriev I."/>
            <person name="Martin F."/>
            <person name="Perotto S."/>
        </authorList>
    </citation>
    <scope>NUCLEOTIDE SEQUENCE [LARGE SCALE GENOMIC DNA]</scope>
    <source>
        <strain evidence="2 3">F</strain>
    </source>
</reference>
<dbReference type="PANTHER" id="PTHR17630">
    <property type="entry name" value="DIENELACTONE HYDROLASE"/>
    <property type="match status" value="1"/>
</dbReference>
<keyword evidence="3" id="KW-1185">Reference proteome</keyword>
<organism evidence="2 3">
    <name type="scientific">Hyaloscypha variabilis (strain UAMH 11265 / GT02V1 / F)</name>
    <name type="common">Meliniomyces variabilis</name>
    <dbReference type="NCBI Taxonomy" id="1149755"/>
    <lineage>
        <taxon>Eukaryota</taxon>
        <taxon>Fungi</taxon>
        <taxon>Dikarya</taxon>
        <taxon>Ascomycota</taxon>
        <taxon>Pezizomycotina</taxon>
        <taxon>Leotiomycetes</taxon>
        <taxon>Helotiales</taxon>
        <taxon>Hyaloscyphaceae</taxon>
        <taxon>Hyaloscypha</taxon>
        <taxon>Hyaloscypha variabilis</taxon>
    </lineage>
</organism>
<dbReference type="AlphaFoldDB" id="A0A2J6S1R2"/>
<dbReference type="InterPro" id="IPR029058">
    <property type="entry name" value="AB_hydrolase_fold"/>
</dbReference>
<name>A0A2J6S1R2_HYAVF</name>
<accession>A0A2J6S1R2</accession>
<evidence type="ECO:0000259" key="1">
    <source>
        <dbReference type="Pfam" id="PF01738"/>
    </source>
</evidence>
<dbReference type="OrthoDB" id="17560at2759"/>
<keyword evidence="2" id="KW-0378">Hydrolase</keyword>
<protein>
    <submittedName>
        <fullName evidence="2">Dienelactone hydrolase family protein</fullName>
    </submittedName>
</protein>
<dbReference type="Pfam" id="PF01738">
    <property type="entry name" value="DLH"/>
    <property type="match status" value="1"/>
</dbReference>
<sequence>MSIAPYAPCCFRGFQWDGTPTGRIDKLASNDAYIAGSSPDRAVLLIHDALGWTFPNIRLLADHYAKEANATVYVPDFFGGEVKDPEMLIHGSWADPSLDMPGFLKRNARDIREPEIFGTARALRAKYKKVGAVGFCFGGWAVFRLGAKEHQPPLVDCITCGHPTWLTKKDIDEVAVPLQVLAPEHDRVYTPELKLHTFETVQKLGVPFDYQFFPGVEHACFNRGNKSKPGELAAMVRGKNAAVDWLIQFLGDAPLVPL</sequence>
<evidence type="ECO:0000313" key="2">
    <source>
        <dbReference type="EMBL" id="PMD44678.1"/>
    </source>
</evidence>
<evidence type="ECO:0000313" key="3">
    <source>
        <dbReference type="Proteomes" id="UP000235786"/>
    </source>
</evidence>
<dbReference type="PANTHER" id="PTHR17630:SF55">
    <property type="entry name" value="DIENELACTONE HYDROLASE FAMILY PROTEIN (AFU_ORTHOLOGUE AFUA_1G01900)"/>
    <property type="match status" value="1"/>
</dbReference>
<proteinExistence type="predicted"/>
<dbReference type="InterPro" id="IPR002925">
    <property type="entry name" value="Dienelactn_hydro"/>
</dbReference>
<dbReference type="GO" id="GO:0016787">
    <property type="term" value="F:hydrolase activity"/>
    <property type="evidence" value="ECO:0007669"/>
    <property type="project" value="UniProtKB-KW"/>
</dbReference>
<dbReference type="Proteomes" id="UP000235786">
    <property type="component" value="Unassembled WGS sequence"/>
</dbReference>
<gene>
    <name evidence="2" type="ORF">L207DRAFT_421453</name>
</gene>
<dbReference type="SUPFAM" id="SSF53474">
    <property type="entry name" value="alpha/beta-Hydrolases"/>
    <property type="match status" value="1"/>
</dbReference>